<sequence length="93" mass="10623">MREHKPRSKLVLNEATDESTSVVDEVGPSSRVDETNISDDDVENPLSYKQSMNDVDNNQQVKALDLEMESMYYFNSLWELVDLSEEVKPIGVK</sequence>
<feature type="region of interest" description="Disordered" evidence="1">
    <location>
        <begin position="1"/>
        <end position="51"/>
    </location>
</feature>
<name>A0A5D3DBM0_CUCMM</name>
<reference evidence="2 3" key="1">
    <citation type="submission" date="2019-08" db="EMBL/GenBank/DDBJ databases">
        <title>Draft genome sequences of two oriental melons (Cucumis melo L. var makuwa).</title>
        <authorList>
            <person name="Kwon S.-Y."/>
        </authorList>
    </citation>
    <scope>NUCLEOTIDE SEQUENCE [LARGE SCALE GENOMIC DNA]</scope>
    <source>
        <strain evidence="3">cv. Chang Bougi</strain>
        <tissue evidence="2">Leaf</tissue>
    </source>
</reference>
<dbReference type="Proteomes" id="UP000321947">
    <property type="component" value="Unassembled WGS sequence"/>
</dbReference>
<gene>
    <name evidence="2" type="ORF">E5676_scaffold1293G00200</name>
</gene>
<accession>A0A5D3DBM0</accession>
<organism evidence="2 3">
    <name type="scientific">Cucumis melo var. makuwa</name>
    <name type="common">Oriental melon</name>
    <dbReference type="NCBI Taxonomy" id="1194695"/>
    <lineage>
        <taxon>Eukaryota</taxon>
        <taxon>Viridiplantae</taxon>
        <taxon>Streptophyta</taxon>
        <taxon>Embryophyta</taxon>
        <taxon>Tracheophyta</taxon>
        <taxon>Spermatophyta</taxon>
        <taxon>Magnoliopsida</taxon>
        <taxon>eudicotyledons</taxon>
        <taxon>Gunneridae</taxon>
        <taxon>Pentapetalae</taxon>
        <taxon>rosids</taxon>
        <taxon>fabids</taxon>
        <taxon>Cucurbitales</taxon>
        <taxon>Cucurbitaceae</taxon>
        <taxon>Benincaseae</taxon>
        <taxon>Cucumis</taxon>
    </lineage>
</organism>
<protein>
    <submittedName>
        <fullName evidence="2">Gag/pol protein</fullName>
    </submittedName>
</protein>
<dbReference type="EMBL" id="SSTD01006029">
    <property type="protein sequence ID" value="TYK20965.1"/>
    <property type="molecule type" value="Genomic_DNA"/>
</dbReference>
<comment type="caution">
    <text evidence="2">The sequence shown here is derived from an EMBL/GenBank/DDBJ whole genome shotgun (WGS) entry which is preliminary data.</text>
</comment>
<evidence type="ECO:0000256" key="1">
    <source>
        <dbReference type="SAM" id="MobiDB-lite"/>
    </source>
</evidence>
<dbReference type="AlphaFoldDB" id="A0A5D3DBM0"/>
<evidence type="ECO:0000313" key="2">
    <source>
        <dbReference type="EMBL" id="TYK20965.1"/>
    </source>
</evidence>
<evidence type="ECO:0000313" key="3">
    <source>
        <dbReference type="Proteomes" id="UP000321947"/>
    </source>
</evidence>
<proteinExistence type="predicted"/>